<accession>A0A433DAJ2</accession>
<feature type="region of interest" description="Disordered" evidence="1">
    <location>
        <begin position="72"/>
        <end position="99"/>
    </location>
</feature>
<organism evidence="2 3">
    <name type="scientific">Jimgerdemannia flammicorona</name>
    <dbReference type="NCBI Taxonomy" id="994334"/>
    <lineage>
        <taxon>Eukaryota</taxon>
        <taxon>Fungi</taxon>
        <taxon>Fungi incertae sedis</taxon>
        <taxon>Mucoromycota</taxon>
        <taxon>Mucoromycotina</taxon>
        <taxon>Endogonomycetes</taxon>
        <taxon>Endogonales</taxon>
        <taxon>Endogonaceae</taxon>
        <taxon>Jimgerdemannia</taxon>
    </lineage>
</organism>
<dbReference type="AlphaFoldDB" id="A0A433DAJ2"/>
<protein>
    <submittedName>
        <fullName evidence="2">Uncharacterized protein</fullName>
    </submittedName>
</protein>
<dbReference type="Proteomes" id="UP000268093">
    <property type="component" value="Unassembled WGS sequence"/>
</dbReference>
<gene>
    <name evidence="2" type="ORF">BC936DRAFT_145243</name>
</gene>
<evidence type="ECO:0000256" key="1">
    <source>
        <dbReference type="SAM" id="MobiDB-lite"/>
    </source>
</evidence>
<proteinExistence type="predicted"/>
<dbReference type="EMBL" id="RBNI01004010">
    <property type="protein sequence ID" value="RUP47873.1"/>
    <property type="molecule type" value="Genomic_DNA"/>
</dbReference>
<sequence>MEFSVIQCIPFVPSRSTRCRRRHSSRSLFLRLKTPFRKPDVTIGAFSELPACTTLPSSSTLTWDTGLVAEPDAVAHGDTRQPHDPKDFRRGGRIRPRRT</sequence>
<feature type="compositionally biased region" description="Basic and acidic residues" evidence="1">
    <location>
        <begin position="73"/>
        <end position="90"/>
    </location>
</feature>
<reference evidence="2 3" key="1">
    <citation type="journal article" date="2018" name="New Phytol.">
        <title>Phylogenomics of Endogonaceae and evolution of mycorrhizas within Mucoromycota.</title>
        <authorList>
            <person name="Chang Y."/>
            <person name="Desiro A."/>
            <person name="Na H."/>
            <person name="Sandor L."/>
            <person name="Lipzen A."/>
            <person name="Clum A."/>
            <person name="Barry K."/>
            <person name="Grigoriev I.V."/>
            <person name="Martin F.M."/>
            <person name="Stajich J.E."/>
            <person name="Smith M.E."/>
            <person name="Bonito G."/>
            <person name="Spatafora J.W."/>
        </authorList>
    </citation>
    <scope>NUCLEOTIDE SEQUENCE [LARGE SCALE GENOMIC DNA]</scope>
    <source>
        <strain evidence="2 3">GMNB39</strain>
    </source>
</reference>
<evidence type="ECO:0000313" key="3">
    <source>
        <dbReference type="Proteomes" id="UP000268093"/>
    </source>
</evidence>
<keyword evidence="3" id="KW-1185">Reference proteome</keyword>
<name>A0A433DAJ2_9FUNG</name>
<comment type="caution">
    <text evidence="2">The sequence shown here is derived from an EMBL/GenBank/DDBJ whole genome shotgun (WGS) entry which is preliminary data.</text>
</comment>
<evidence type="ECO:0000313" key="2">
    <source>
        <dbReference type="EMBL" id="RUP47873.1"/>
    </source>
</evidence>